<comment type="similarity">
    <text evidence="1">Belongs to the sigma-70 factor family. ECF subfamily.</text>
</comment>
<dbReference type="PANTHER" id="PTHR43133:SF46">
    <property type="entry name" value="RNA POLYMERASE SIGMA-70 FACTOR ECF SUBFAMILY"/>
    <property type="match status" value="1"/>
</dbReference>
<dbReference type="InterPro" id="IPR014284">
    <property type="entry name" value="RNA_pol_sigma-70_dom"/>
</dbReference>
<dbReference type="PANTHER" id="PTHR43133">
    <property type="entry name" value="RNA POLYMERASE ECF-TYPE SIGMA FACTO"/>
    <property type="match status" value="1"/>
</dbReference>
<evidence type="ECO:0000313" key="7">
    <source>
        <dbReference type="EMBL" id="XBL14474.1"/>
    </source>
</evidence>
<evidence type="ECO:0000256" key="4">
    <source>
        <dbReference type="ARBA" id="ARBA00023163"/>
    </source>
</evidence>
<evidence type="ECO:0000256" key="1">
    <source>
        <dbReference type="ARBA" id="ARBA00010641"/>
    </source>
</evidence>
<organism evidence="7 8">
    <name type="scientific">Mariniflexile litorale</name>
    <dbReference type="NCBI Taxonomy" id="3045158"/>
    <lineage>
        <taxon>Bacteria</taxon>
        <taxon>Pseudomonadati</taxon>
        <taxon>Bacteroidota</taxon>
        <taxon>Flavobacteriia</taxon>
        <taxon>Flavobacteriales</taxon>
        <taxon>Flavobacteriaceae</taxon>
        <taxon>Mariniflexile</taxon>
    </lineage>
</organism>
<dbReference type="Gene3D" id="1.10.10.10">
    <property type="entry name" value="Winged helix-like DNA-binding domain superfamily/Winged helix DNA-binding domain"/>
    <property type="match status" value="1"/>
</dbReference>
<dbReference type="InterPro" id="IPR013324">
    <property type="entry name" value="RNA_pol_sigma_r3/r4-like"/>
</dbReference>
<dbReference type="KEGG" id="mlil:QLS71_000280"/>
<dbReference type="GO" id="GO:0006352">
    <property type="term" value="P:DNA-templated transcription initiation"/>
    <property type="evidence" value="ECO:0007669"/>
    <property type="project" value="InterPro"/>
</dbReference>
<dbReference type="GO" id="GO:0003677">
    <property type="term" value="F:DNA binding"/>
    <property type="evidence" value="ECO:0007669"/>
    <property type="project" value="InterPro"/>
</dbReference>
<evidence type="ECO:0000256" key="2">
    <source>
        <dbReference type="ARBA" id="ARBA00023015"/>
    </source>
</evidence>
<dbReference type="Pfam" id="PF08281">
    <property type="entry name" value="Sigma70_r4_2"/>
    <property type="match status" value="1"/>
</dbReference>
<feature type="domain" description="RNA polymerase sigma factor 70 region 4 type 2" evidence="6">
    <location>
        <begin position="119"/>
        <end position="171"/>
    </location>
</feature>
<sequence length="180" mass="21206">MNTDNKEETEIILGCVKKIERNQELLYKKYYGYVMSLSLSYSLNREIAQEIVDDTFMKVFDSIKSFDTTQPFKGWLRKITINTAIDHLRKNKRFTHHLDLYEYSNEIPSIEAIDQLAINDIHKLIANLPDILRVVFNLYEIEGYSHKEIAAFINIAESSSRTYLTRAKERLRELVVKYCN</sequence>
<dbReference type="InterPro" id="IPR013249">
    <property type="entry name" value="RNA_pol_sigma70_r4_t2"/>
</dbReference>
<dbReference type="Pfam" id="PF04542">
    <property type="entry name" value="Sigma70_r2"/>
    <property type="match status" value="1"/>
</dbReference>
<evidence type="ECO:0000313" key="8">
    <source>
        <dbReference type="Proteomes" id="UP001224325"/>
    </source>
</evidence>
<evidence type="ECO:0000259" key="6">
    <source>
        <dbReference type="Pfam" id="PF08281"/>
    </source>
</evidence>
<dbReference type="RefSeq" id="WP_308992463.1">
    <property type="nucleotide sequence ID" value="NZ_CP155618.1"/>
</dbReference>
<dbReference type="InterPro" id="IPR007627">
    <property type="entry name" value="RNA_pol_sigma70_r2"/>
</dbReference>
<dbReference type="InterPro" id="IPR036388">
    <property type="entry name" value="WH-like_DNA-bd_sf"/>
</dbReference>
<dbReference type="SUPFAM" id="SSF88946">
    <property type="entry name" value="Sigma2 domain of RNA polymerase sigma factors"/>
    <property type="match status" value="1"/>
</dbReference>
<keyword evidence="3" id="KW-0731">Sigma factor</keyword>
<accession>A0AAU7EGB6</accession>
<feature type="domain" description="RNA polymerase sigma-70 region 2" evidence="5">
    <location>
        <begin position="26"/>
        <end position="93"/>
    </location>
</feature>
<dbReference type="SUPFAM" id="SSF88659">
    <property type="entry name" value="Sigma3 and sigma4 domains of RNA polymerase sigma factors"/>
    <property type="match status" value="1"/>
</dbReference>
<dbReference type="Gene3D" id="1.10.1740.10">
    <property type="match status" value="1"/>
</dbReference>
<protein>
    <submittedName>
        <fullName evidence="7">RNA polymerase sigma factor</fullName>
    </submittedName>
</protein>
<name>A0AAU7EGB6_9FLAO</name>
<reference evidence="7" key="1">
    <citation type="submission" date="2024-04" db="EMBL/GenBank/DDBJ databases">
        <title>Mariniflexile litorale, isolated from the shallow sediments of the Sea of Japan.</title>
        <authorList>
            <person name="Romanenko L."/>
            <person name="Isaeva M."/>
        </authorList>
    </citation>
    <scope>NUCLEOTIDE SEQUENCE [LARGE SCALE GENOMIC DNA]</scope>
    <source>
        <strain evidence="7">KMM 9835</strain>
    </source>
</reference>
<evidence type="ECO:0000259" key="5">
    <source>
        <dbReference type="Pfam" id="PF04542"/>
    </source>
</evidence>
<dbReference type="InterPro" id="IPR039425">
    <property type="entry name" value="RNA_pol_sigma-70-like"/>
</dbReference>
<gene>
    <name evidence="7" type="ORF">QLS71_000280</name>
</gene>
<proteinExistence type="inferred from homology"/>
<dbReference type="Proteomes" id="UP001224325">
    <property type="component" value="Chromosome"/>
</dbReference>
<dbReference type="CDD" id="cd06171">
    <property type="entry name" value="Sigma70_r4"/>
    <property type="match status" value="1"/>
</dbReference>
<dbReference type="NCBIfam" id="TIGR02937">
    <property type="entry name" value="sigma70-ECF"/>
    <property type="match status" value="1"/>
</dbReference>
<dbReference type="GO" id="GO:0016987">
    <property type="term" value="F:sigma factor activity"/>
    <property type="evidence" value="ECO:0007669"/>
    <property type="project" value="UniProtKB-KW"/>
</dbReference>
<dbReference type="EMBL" id="CP155618">
    <property type="protein sequence ID" value="XBL14474.1"/>
    <property type="molecule type" value="Genomic_DNA"/>
</dbReference>
<keyword evidence="2" id="KW-0805">Transcription regulation</keyword>
<keyword evidence="8" id="KW-1185">Reference proteome</keyword>
<evidence type="ECO:0000256" key="3">
    <source>
        <dbReference type="ARBA" id="ARBA00023082"/>
    </source>
</evidence>
<dbReference type="AlphaFoldDB" id="A0AAU7EGB6"/>
<dbReference type="InterPro" id="IPR013325">
    <property type="entry name" value="RNA_pol_sigma_r2"/>
</dbReference>
<keyword evidence="4" id="KW-0804">Transcription</keyword>